<dbReference type="Proteomes" id="UP000094043">
    <property type="component" value="Chromosome 2"/>
</dbReference>
<name>A0A1E3ITG9_9TREE</name>
<dbReference type="KEGG" id="cdep:91085858"/>
<feature type="region of interest" description="Disordered" evidence="7">
    <location>
        <begin position="166"/>
        <end position="195"/>
    </location>
</feature>
<dbReference type="Pfam" id="PF00704">
    <property type="entry name" value="Glyco_hydro_18"/>
    <property type="match status" value="1"/>
</dbReference>
<accession>A0A1E3ITG9</accession>
<keyword evidence="2" id="KW-0378">Hydrolase</keyword>
<dbReference type="GO" id="GO:0000272">
    <property type="term" value="P:polysaccharide catabolic process"/>
    <property type="evidence" value="ECO:0007669"/>
    <property type="project" value="UniProtKB-KW"/>
</dbReference>
<keyword evidence="6" id="KW-0624">Polysaccharide degradation</keyword>
<keyword evidence="4" id="KW-0119">Carbohydrate metabolism</keyword>
<keyword evidence="5" id="KW-0326">Glycosidase</keyword>
<evidence type="ECO:0000313" key="10">
    <source>
        <dbReference type="Proteomes" id="UP000094043"/>
    </source>
</evidence>
<keyword evidence="3" id="KW-0146">Chitin degradation</keyword>
<feature type="compositionally biased region" description="Polar residues" evidence="7">
    <location>
        <begin position="110"/>
        <end position="150"/>
    </location>
</feature>
<dbReference type="GO" id="GO:0005576">
    <property type="term" value="C:extracellular region"/>
    <property type="evidence" value="ECO:0007669"/>
    <property type="project" value="TreeGrafter"/>
</dbReference>
<gene>
    <name evidence="9" type="ORF">L203_101645</name>
</gene>
<reference evidence="9" key="3">
    <citation type="submission" date="2024-01" db="EMBL/GenBank/DDBJ databases">
        <authorList>
            <person name="Coelho M.A."/>
            <person name="David-Palma M."/>
            <person name="Shea T."/>
            <person name="Sun S."/>
            <person name="Cuomo C.A."/>
            <person name="Heitman J."/>
        </authorList>
    </citation>
    <scope>NUCLEOTIDE SEQUENCE</scope>
    <source>
        <strain evidence="9">CBS 7841</strain>
    </source>
</reference>
<dbReference type="SUPFAM" id="SSF54556">
    <property type="entry name" value="Chitinase insertion domain"/>
    <property type="match status" value="1"/>
</dbReference>
<evidence type="ECO:0000256" key="1">
    <source>
        <dbReference type="ARBA" id="ARBA00000822"/>
    </source>
</evidence>
<feature type="region of interest" description="Disordered" evidence="7">
    <location>
        <begin position="264"/>
        <end position="300"/>
    </location>
</feature>
<dbReference type="InterPro" id="IPR011583">
    <property type="entry name" value="Chitinase_II/V-like_cat"/>
</dbReference>
<dbReference type="RefSeq" id="XP_066067181.1">
    <property type="nucleotide sequence ID" value="XM_066211084.1"/>
</dbReference>
<dbReference type="Gene3D" id="3.20.20.80">
    <property type="entry name" value="Glycosidases"/>
    <property type="match status" value="1"/>
</dbReference>
<dbReference type="OrthoDB" id="73875at2759"/>
<dbReference type="InterPro" id="IPR001223">
    <property type="entry name" value="Glyco_hydro18_cat"/>
</dbReference>
<reference evidence="9" key="1">
    <citation type="submission" date="2016-06" db="EMBL/GenBank/DDBJ databases">
        <authorList>
            <person name="Cuomo C."/>
            <person name="Litvintseva A."/>
            <person name="Heitman J."/>
            <person name="Chen Y."/>
            <person name="Sun S."/>
            <person name="Springer D."/>
            <person name="Dromer F."/>
            <person name="Young S."/>
            <person name="Zeng Q."/>
            <person name="Chapman S."/>
            <person name="Gujja S."/>
            <person name="Saif S."/>
            <person name="Birren B."/>
        </authorList>
    </citation>
    <scope>NUCLEOTIDE SEQUENCE</scope>
    <source>
        <strain evidence="9">CBS 7841</strain>
    </source>
</reference>
<dbReference type="GeneID" id="91085858"/>
<dbReference type="InterPro" id="IPR001579">
    <property type="entry name" value="Glyco_hydro_18_chit_AS"/>
</dbReference>
<evidence type="ECO:0000313" key="9">
    <source>
        <dbReference type="EMBL" id="WVN86481.1"/>
    </source>
</evidence>
<reference evidence="9" key="2">
    <citation type="journal article" date="2022" name="Elife">
        <title>Obligate sexual reproduction of a homothallic fungus closely related to the Cryptococcus pathogenic species complex.</title>
        <authorList>
            <person name="Passer A.R."/>
            <person name="Clancey S.A."/>
            <person name="Shea T."/>
            <person name="David-Palma M."/>
            <person name="Averette A.F."/>
            <person name="Boekhout T."/>
            <person name="Porcel B.M."/>
            <person name="Nowrousian M."/>
            <person name="Cuomo C.A."/>
            <person name="Sun S."/>
            <person name="Heitman J."/>
            <person name="Coelho M.A."/>
        </authorList>
    </citation>
    <scope>NUCLEOTIDE SEQUENCE</scope>
    <source>
        <strain evidence="9">CBS 7841</strain>
    </source>
</reference>
<evidence type="ECO:0000256" key="5">
    <source>
        <dbReference type="ARBA" id="ARBA00023295"/>
    </source>
</evidence>
<dbReference type="GO" id="GO:0008843">
    <property type="term" value="F:endochitinase activity"/>
    <property type="evidence" value="ECO:0007669"/>
    <property type="project" value="UniProtKB-EC"/>
</dbReference>
<dbReference type="GO" id="GO:0008061">
    <property type="term" value="F:chitin binding"/>
    <property type="evidence" value="ECO:0007669"/>
    <property type="project" value="InterPro"/>
</dbReference>
<dbReference type="Gene3D" id="3.10.50.10">
    <property type="match status" value="1"/>
</dbReference>
<dbReference type="PANTHER" id="PTHR11177">
    <property type="entry name" value="CHITINASE"/>
    <property type="match status" value="1"/>
</dbReference>
<dbReference type="InterPro" id="IPR050314">
    <property type="entry name" value="Glycosyl_Hydrlase_18"/>
</dbReference>
<dbReference type="AlphaFoldDB" id="A0A1E3ITG9"/>
<dbReference type="SMART" id="SM00636">
    <property type="entry name" value="Glyco_18"/>
    <property type="match status" value="1"/>
</dbReference>
<dbReference type="VEuPathDB" id="FungiDB:L203_00986"/>
<protein>
    <submittedName>
        <fullName evidence="9">Uncharacterized protein</fullName>
    </submittedName>
</protein>
<dbReference type="GO" id="GO:0006032">
    <property type="term" value="P:chitin catabolic process"/>
    <property type="evidence" value="ECO:0007669"/>
    <property type="project" value="UniProtKB-KW"/>
</dbReference>
<keyword evidence="10" id="KW-1185">Reference proteome</keyword>
<dbReference type="FunFam" id="3.20.20.80:FF:000164">
    <property type="entry name" value="Chitinase, variant"/>
    <property type="match status" value="1"/>
</dbReference>
<evidence type="ECO:0000256" key="8">
    <source>
        <dbReference type="SAM" id="SignalP"/>
    </source>
</evidence>
<dbReference type="PANTHER" id="PTHR11177:SF392">
    <property type="entry name" value="HAP41P"/>
    <property type="match status" value="1"/>
</dbReference>
<dbReference type="PROSITE" id="PS01095">
    <property type="entry name" value="GH18_1"/>
    <property type="match status" value="1"/>
</dbReference>
<dbReference type="SUPFAM" id="SSF51445">
    <property type="entry name" value="(Trans)glycosidases"/>
    <property type="match status" value="1"/>
</dbReference>
<evidence type="ECO:0000256" key="3">
    <source>
        <dbReference type="ARBA" id="ARBA00023024"/>
    </source>
</evidence>
<feature type="region of interest" description="Disordered" evidence="7">
    <location>
        <begin position="72"/>
        <end position="150"/>
    </location>
</feature>
<comment type="catalytic activity">
    <reaction evidence="1">
        <text>Random endo-hydrolysis of N-acetyl-beta-D-glucosaminide (1-&gt;4)-beta-linkages in chitin and chitodextrins.</text>
        <dbReference type="EC" id="3.2.1.14"/>
    </reaction>
</comment>
<organism evidence="9 10">
    <name type="scientific">Cryptococcus depauperatus CBS 7841</name>
    <dbReference type="NCBI Taxonomy" id="1295531"/>
    <lineage>
        <taxon>Eukaryota</taxon>
        <taxon>Fungi</taxon>
        <taxon>Dikarya</taxon>
        <taxon>Basidiomycota</taxon>
        <taxon>Agaricomycotina</taxon>
        <taxon>Tremellomycetes</taxon>
        <taxon>Tremellales</taxon>
        <taxon>Cryptococcaceae</taxon>
        <taxon>Cryptococcus</taxon>
    </lineage>
</organism>
<evidence type="ECO:0000256" key="2">
    <source>
        <dbReference type="ARBA" id="ARBA00022801"/>
    </source>
</evidence>
<evidence type="ECO:0000256" key="4">
    <source>
        <dbReference type="ARBA" id="ARBA00023277"/>
    </source>
</evidence>
<proteinExistence type="predicted"/>
<dbReference type="InterPro" id="IPR017853">
    <property type="entry name" value="GH"/>
</dbReference>
<feature type="signal peptide" evidence="8">
    <location>
        <begin position="1"/>
        <end position="21"/>
    </location>
</feature>
<feature type="compositionally biased region" description="Low complexity" evidence="7">
    <location>
        <begin position="85"/>
        <end position="99"/>
    </location>
</feature>
<dbReference type="PROSITE" id="PS51910">
    <property type="entry name" value="GH18_2"/>
    <property type="match status" value="1"/>
</dbReference>
<sequence>MLSFTPTCLFLSFLAASQSLAQHTLAPPGRHRHPRSFLFPNGFVERQLSMASTTTVAVSMEATRTVWDDTTDQAVLGDHGRNTNESGSSSIGPSEISKSMMLSPPGVSVTYATDASDPTRTWSEELSPTSSYISQPTHLSPSSTSPGDLVPHSSSVVALAASPFSEDGKLSSADYTSSQLPATGRLSDGLASTPASTWRDSLSSLPFDSQSETRVSSSVSSIAIDSAAILEVTSSIEAFSVSATASAKSPIASLSQPTALISADHSELGPPAASKNISNTVANTAGTEPPSEPALASDSPSSASAIHSVFASTTSDNVSVSQTKSAVDSSFETSSASSTLSASDSSNTTSLPTFSSSPVNAILGPALMLGYYPDWSVDHLFPEDIDWSRFDMINFAFAIPNLDGSIYFLQDNSEDILRRLVAAAHSAGKRVSLSIGGWTGSAYFSAIVANDSVRLTFVSNILDMYNQYHLDGIDIDWEYPGTLGAEGNIVSGNDSANYLIFLQDLRATLPEGAIITTAAQVWPFADSNGSPMSDVTEFSKVLDWILIMNYDVWGSSSSPGPNAPLSDGCSNATQPLVNAYAAVSSWTSAGMPANQITLGVPAYGYLQQSNATSLLQRRHLPVRSHRRAFRSKRADVNVVNASGGTTDGQVMWHSLIDQGVLTLQDEGYTGAGGFTRYWDECSSTPWLKSESSGQIITYDDPQSMNLKGQLAAQAGLRGCNIFSIDGDYTGYSWPLTDAVRSGMGI</sequence>
<feature type="compositionally biased region" description="Polar residues" evidence="7">
    <location>
        <begin position="275"/>
        <end position="286"/>
    </location>
</feature>
<keyword evidence="8" id="KW-0732">Signal</keyword>
<evidence type="ECO:0000256" key="6">
    <source>
        <dbReference type="ARBA" id="ARBA00023326"/>
    </source>
</evidence>
<feature type="chain" id="PRO_5043848145" evidence="8">
    <location>
        <begin position="22"/>
        <end position="745"/>
    </location>
</feature>
<evidence type="ECO:0000256" key="7">
    <source>
        <dbReference type="SAM" id="MobiDB-lite"/>
    </source>
</evidence>
<dbReference type="InterPro" id="IPR029070">
    <property type="entry name" value="Chitinase_insertion_sf"/>
</dbReference>
<dbReference type="EMBL" id="CP143785">
    <property type="protein sequence ID" value="WVN86481.1"/>
    <property type="molecule type" value="Genomic_DNA"/>
</dbReference>